<dbReference type="PANTHER" id="PTHR14269">
    <property type="entry name" value="CDP-DIACYLGLYCEROL--GLYCEROL-3-PHOSPHATE 3-PHOSPHATIDYLTRANSFERASE-RELATED"/>
    <property type="match status" value="1"/>
</dbReference>
<keyword evidence="19" id="KW-1185">Reference proteome</keyword>
<dbReference type="NCBIfam" id="TIGR00560">
    <property type="entry name" value="pgsA"/>
    <property type="match status" value="1"/>
</dbReference>
<keyword evidence="6" id="KW-0444">Lipid biosynthesis</keyword>
<feature type="transmembrane region" description="Helical" evidence="17">
    <location>
        <begin position="38"/>
        <end position="58"/>
    </location>
</feature>
<evidence type="ECO:0000256" key="17">
    <source>
        <dbReference type="SAM" id="Phobius"/>
    </source>
</evidence>
<keyword evidence="10" id="KW-0443">Lipid metabolism</keyword>
<keyword evidence="11 17" id="KW-0472">Membrane</keyword>
<evidence type="ECO:0000256" key="10">
    <source>
        <dbReference type="ARBA" id="ARBA00023098"/>
    </source>
</evidence>
<evidence type="ECO:0000313" key="19">
    <source>
        <dbReference type="Proteomes" id="UP000054262"/>
    </source>
</evidence>
<protein>
    <recommendedName>
        <fullName evidence="5 15">CDP-diacylglycerol--glycerol-3-phosphate 3-phosphatidyltransferase</fullName>
        <ecNumber evidence="4 15">2.7.8.5</ecNumber>
    </recommendedName>
</protein>
<evidence type="ECO:0000256" key="9">
    <source>
        <dbReference type="ARBA" id="ARBA00022989"/>
    </source>
</evidence>
<sequence>MVYNVPNIITYFRIALIPCLVLVFYLPELSLDMHQKNMWATFLFILAAISDWLDGYLARKLNQSSKFGAFIDPVADKLIVIAALLLLLDLDRVNSIIALIIIGREFAISALREWMATIGKPGGVAVAYIGKLKTGFQMAAIICLLYFDNIAYIPISLIGDFLINLAAILTIVSMGFYLRAAIKS</sequence>
<dbReference type="PROSITE" id="PS00379">
    <property type="entry name" value="CDP_ALCOHOL_P_TRANSF"/>
    <property type="match status" value="1"/>
</dbReference>
<comment type="similarity">
    <text evidence="3 16">Belongs to the CDP-alcohol phosphatidyltransferase class-I family.</text>
</comment>
<dbReference type="EC" id="2.7.8.5" evidence="4 15"/>
<keyword evidence="8 17" id="KW-0812">Transmembrane</keyword>
<dbReference type="GO" id="GO:0016020">
    <property type="term" value="C:membrane"/>
    <property type="evidence" value="ECO:0007669"/>
    <property type="project" value="UniProtKB-SubCell"/>
</dbReference>
<dbReference type="AlphaFoldDB" id="A0P7J8"/>
<evidence type="ECO:0000256" key="1">
    <source>
        <dbReference type="ARBA" id="ARBA00004141"/>
    </source>
</evidence>
<feature type="transmembrane region" description="Helical" evidence="17">
    <location>
        <begin position="153"/>
        <end position="178"/>
    </location>
</feature>
<keyword evidence="13" id="KW-1208">Phospholipid metabolism</keyword>
<evidence type="ECO:0000256" key="5">
    <source>
        <dbReference type="ARBA" id="ARBA00014944"/>
    </source>
</evidence>
<dbReference type="OrthoDB" id="9796672at2"/>
<evidence type="ECO:0000256" key="11">
    <source>
        <dbReference type="ARBA" id="ARBA00023136"/>
    </source>
</evidence>
<feature type="transmembrane region" description="Helical" evidence="17">
    <location>
        <begin position="123"/>
        <end position="147"/>
    </location>
</feature>
<dbReference type="GO" id="GO:0046474">
    <property type="term" value="P:glycerophospholipid biosynthetic process"/>
    <property type="evidence" value="ECO:0007669"/>
    <property type="project" value="TreeGrafter"/>
</dbReference>
<evidence type="ECO:0000313" key="18">
    <source>
        <dbReference type="EMBL" id="EAV47508.1"/>
    </source>
</evidence>
<reference evidence="18 19" key="1">
    <citation type="submission" date="2006-11" db="EMBL/GenBank/DDBJ databases">
        <authorList>
            <person name="Giovannoni S."/>
            <person name="Vergin K."/>
            <person name="Ferriera S."/>
            <person name="Johnson J."/>
            <person name="Kravitz S."/>
            <person name="Beeson K."/>
            <person name="Sutton G."/>
            <person name="Rogers Y.-H."/>
            <person name="Friedman R."/>
            <person name="Frazier M."/>
            <person name="Venter J.C."/>
        </authorList>
    </citation>
    <scope>NUCLEOTIDE SEQUENCE [LARGE SCALE GENOMIC DNA]</scope>
    <source>
        <strain evidence="18 19">HTCC2181</strain>
    </source>
</reference>
<comment type="catalytic activity">
    <reaction evidence="14">
        <text>a CDP-1,2-diacyl-sn-glycerol + sn-glycerol 3-phosphate = a 1,2-diacyl-sn-glycero-3-phospho-(1'-sn-glycero-3'-phosphate) + CMP + H(+)</text>
        <dbReference type="Rhea" id="RHEA:12593"/>
        <dbReference type="ChEBI" id="CHEBI:15378"/>
        <dbReference type="ChEBI" id="CHEBI:57597"/>
        <dbReference type="ChEBI" id="CHEBI:58332"/>
        <dbReference type="ChEBI" id="CHEBI:60110"/>
        <dbReference type="ChEBI" id="CHEBI:60377"/>
        <dbReference type="EC" id="2.7.8.5"/>
    </reaction>
</comment>
<evidence type="ECO:0000256" key="16">
    <source>
        <dbReference type="RuleBase" id="RU003750"/>
    </source>
</evidence>
<evidence type="ECO:0000256" key="12">
    <source>
        <dbReference type="ARBA" id="ARBA00023209"/>
    </source>
</evidence>
<organism evidence="18 19">
    <name type="scientific">Methylophilales bacterium HTCC2181</name>
    <dbReference type="NCBI Taxonomy" id="383631"/>
    <lineage>
        <taxon>Bacteria</taxon>
        <taxon>Pseudomonadati</taxon>
        <taxon>Pseudomonadota</taxon>
        <taxon>Betaproteobacteria</taxon>
        <taxon>Nitrosomonadales</taxon>
        <taxon>OM43 clade</taxon>
    </lineage>
</organism>
<dbReference type="InterPro" id="IPR004570">
    <property type="entry name" value="Phosphatidylglycerol_P_synth"/>
</dbReference>
<evidence type="ECO:0000256" key="2">
    <source>
        <dbReference type="ARBA" id="ARBA00005042"/>
    </source>
</evidence>
<accession>A0P7J8</accession>
<gene>
    <name evidence="18" type="ORF">MB2181_05505</name>
</gene>
<comment type="caution">
    <text evidence="18">The sequence shown here is derived from an EMBL/GenBank/DDBJ whole genome shotgun (WGS) entry which is preliminary data.</text>
</comment>
<name>A0P7J8_9PROT</name>
<feature type="transmembrane region" description="Helical" evidence="17">
    <location>
        <begin position="6"/>
        <end position="26"/>
    </location>
</feature>
<proteinExistence type="inferred from homology"/>
<dbReference type="PIRSF" id="PIRSF000847">
    <property type="entry name" value="Phos_ph_gly_syn"/>
    <property type="match status" value="1"/>
</dbReference>
<evidence type="ECO:0000256" key="13">
    <source>
        <dbReference type="ARBA" id="ARBA00023264"/>
    </source>
</evidence>
<evidence type="ECO:0000256" key="7">
    <source>
        <dbReference type="ARBA" id="ARBA00022679"/>
    </source>
</evidence>
<evidence type="ECO:0000256" key="15">
    <source>
        <dbReference type="NCBIfam" id="TIGR00560"/>
    </source>
</evidence>
<keyword evidence="12" id="KW-0594">Phospholipid biosynthesis</keyword>
<evidence type="ECO:0000256" key="8">
    <source>
        <dbReference type="ARBA" id="ARBA00022692"/>
    </source>
</evidence>
<dbReference type="InterPro" id="IPR050324">
    <property type="entry name" value="CDP-alcohol_PTase-I"/>
</dbReference>
<dbReference type="Proteomes" id="UP000054262">
    <property type="component" value="Unassembled WGS sequence"/>
</dbReference>
<comment type="pathway">
    <text evidence="2">Phospholipid metabolism; phosphatidylglycerol biosynthesis; phosphatidylglycerol from CDP-diacylglycerol: step 1/2.</text>
</comment>
<dbReference type="Gene3D" id="1.20.120.1760">
    <property type="match status" value="1"/>
</dbReference>
<dbReference type="PANTHER" id="PTHR14269:SF62">
    <property type="entry name" value="CDP-DIACYLGLYCEROL--GLYCEROL-3-PHOSPHATE 3-PHOSPHATIDYLTRANSFERASE 1, CHLOROPLASTIC"/>
    <property type="match status" value="1"/>
</dbReference>
<evidence type="ECO:0000256" key="14">
    <source>
        <dbReference type="ARBA" id="ARBA00048586"/>
    </source>
</evidence>
<dbReference type="InterPro" id="IPR000462">
    <property type="entry name" value="CDP-OH_P_trans"/>
</dbReference>
<keyword evidence="7 16" id="KW-0808">Transferase</keyword>
<evidence type="ECO:0000256" key="6">
    <source>
        <dbReference type="ARBA" id="ARBA00022516"/>
    </source>
</evidence>
<dbReference type="EMBL" id="AAUX01000001">
    <property type="protein sequence ID" value="EAV47508.1"/>
    <property type="molecule type" value="Genomic_DNA"/>
</dbReference>
<dbReference type="GO" id="GO:0008444">
    <property type="term" value="F:CDP-diacylglycerol-glycerol-3-phosphate 3-phosphatidyltransferase activity"/>
    <property type="evidence" value="ECO:0007669"/>
    <property type="project" value="UniProtKB-UniRule"/>
</dbReference>
<dbReference type="InterPro" id="IPR043130">
    <property type="entry name" value="CDP-OH_PTrfase_TM_dom"/>
</dbReference>
<comment type="subcellular location">
    <subcellularLocation>
        <location evidence="1">Membrane</location>
        <topology evidence="1">Multi-pass membrane protein</topology>
    </subcellularLocation>
</comment>
<evidence type="ECO:0000256" key="3">
    <source>
        <dbReference type="ARBA" id="ARBA00010441"/>
    </source>
</evidence>
<keyword evidence="9 17" id="KW-1133">Transmembrane helix</keyword>
<dbReference type="InterPro" id="IPR048254">
    <property type="entry name" value="CDP_ALCOHOL_P_TRANSF_CS"/>
</dbReference>
<dbReference type="Pfam" id="PF01066">
    <property type="entry name" value="CDP-OH_P_transf"/>
    <property type="match status" value="1"/>
</dbReference>
<evidence type="ECO:0000256" key="4">
    <source>
        <dbReference type="ARBA" id="ARBA00013170"/>
    </source>
</evidence>